<evidence type="ECO:0000256" key="2">
    <source>
        <dbReference type="ARBA" id="ARBA00007671"/>
    </source>
</evidence>
<accession>A0ABW5TVT7</accession>
<dbReference type="InterPro" id="IPR006083">
    <property type="entry name" value="PRK/URK"/>
</dbReference>
<evidence type="ECO:0000256" key="4">
    <source>
        <dbReference type="ARBA" id="ARBA00022801"/>
    </source>
</evidence>
<dbReference type="EMBL" id="JBHULV010000053">
    <property type="protein sequence ID" value="MFD2733391.1"/>
    <property type="molecule type" value="Genomic_DNA"/>
</dbReference>
<feature type="domain" description="Phosphoribulokinase/uridine kinase" evidence="7">
    <location>
        <begin position="442"/>
        <end position="567"/>
    </location>
</feature>
<evidence type="ECO:0000313" key="9">
    <source>
        <dbReference type="Proteomes" id="UP001597546"/>
    </source>
</evidence>
<dbReference type="Proteomes" id="UP001597546">
    <property type="component" value="Unassembled WGS sequence"/>
</dbReference>
<keyword evidence="9" id="KW-1185">Reference proteome</keyword>
<dbReference type="EC" id="3.2.1.26" evidence="3"/>
<dbReference type="SUPFAM" id="SSF52540">
    <property type="entry name" value="P-loop containing nucleoside triphosphate hydrolases"/>
    <property type="match status" value="1"/>
</dbReference>
<dbReference type="Pfam" id="PF00485">
    <property type="entry name" value="PRK"/>
    <property type="match status" value="1"/>
</dbReference>
<sequence>MTLLNQKNSMVTKAIKMLMDASSEQGIKASLEQTDNYNRIWARDTAVAALAIIAHQIKPLYKSIKSSIYSLQKAASAKGQIPSNVAINANGQIAGASFGGPVGRTDAGFWWVIMTIQLLKQDADEELKSTAYLQAGTIFKLADAWEFNGKNLMYLPMSSNWADEYVTHGYVLYDQILRYWALDIAGSYYNREDWKEKASLIKIAIKKHYLLETDLENSLYTKAQIRELANFDLEHQFIASFSPGDRVERFDCWAAGLLMLLNIPSKESAKKLELASKNIFNATLKKGIPAFYPLIKENDPLYHFIELNHSYHFKNYPGHFHNGGIWPVVNGFLIAGLNQQGFTETAETLQHTMMQNLSQNDETFPFAEYFDFDNAAPGGVKNLCYSASGYLIGHQSTYEADAFKNELFAIQVKREKLAQIIQKNVAVIIDKIGLNKGDKLAISIAGESGCGKTTLSRAIKEALETEGKKVVILHQDEYFNLPPKQNHQARLNDFSHIGTHEAKLDLLDKHIQKIKSSNSQTLNIPHMDWLTDAEEDTLIDIFGVDLIIAEGTYTSLLCHVDQRIFINTTYQDTRENRANRNREEQSDFIEKVLKKESSIISKHLSLADMVLNQNFSIVS</sequence>
<dbReference type="GO" id="GO:0016787">
    <property type="term" value="F:hydrolase activity"/>
    <property type="evidence" value="ECO:0007669"/>
    <property type="project" value="UniProtKB-KW"/>
</dbReference>
<reference evidence="9" key="1">
    <citation type="journal article" date="2019" name="Int. J. Syst. Evol. Microbiol.">
        <title>The Global Catalogue of Microorganisms (GCM) 10K type strain sequencing project: providing services to taxonomists for standard genome sequencing and annotation.</title>
        <authorList>
            <consortium name="The Broad Institute Genomics Platform"/>
            <consortium name="The Broad Institute Genome Sequencing Center for Infectious Disease"/>
            <person name="Wu L."/>
            <person name="Ma J."/>
        </authorList>
    </citation>
    <scope>NUCLEOTIDE SEQUENCE [LARGE SCALE GENOMIC DNA]</scope>
    <source>
        <strain evidence="9">KCTC 42456</strain>
    </source>
</reference>
<evidence type="ECO:0000256" key="3">
    <source>
        <dbReference type="ARBA" id="ARBA00012758"/>
    </source>
</evidence>
<dbReference type="RefSeq" id="WP_379101034.1">
    <property type="nucleotide sequence ID" value="NZ_JBHULV010000053.1"/>
</dbReference>
<dbReference type="Gene3D" id="3.40.50.300">
    <property type="entry name" value="P-loop containing nucleotide triphosphate hydrolases"/>
    <property type="match status" value="1"/>
</dbReference>
<keyword evidence="5" id="KW-0119">Carbohydrate metabolism</keyword>
<keyword evidence="4 8" id="KW-0378">Hydrolase</keyword>
<dbReference type="InterPro" id="IPR024746">
    <property type="entry name" value="Glyco_hydro_100"/>
</dbReference>
<dbReference type="InterPro" id="IPR012341">
    <property type="entry name" value="6hp_glycosidase-like_sf"/>
</dbReference>
<name>A0ABW5TVT7_9SPHI</name>
<dbReference type="SUPFAM" id="SSF48208">
    <property type="entry name" value="Six-hairpin glycosidases"/>
    <property type="match status" value="1"/>
</dbReference>
<dbReference type="PANTHER" id="PTHR10285">
    <property type="entry name" value="URIDINE KINASE"/>
    <property type="match status" value="1"/>
</dbReference>
<gene>
    <name evidence="8" type="ORF">ACFSSE_16905</name>
</gene>
<dbReference type="InterPro" id="IPR027417">
    <property type="entry name" value="P-loop_NTPase"/>
</dbReference>
<organism evidence="8 9">
    <name type="scientific">Pedobacter alpinus</name>
    <dbReference type="NCBI Taxonomy" id="1590643"/>
    <lineage>
        <taxon>Bacteria</taxon>
        <taxon>Pseudomonadati</taxon>
        <taxon>Bacteroidota</taxon>
        <taxon>Sphingobacteriia</taxon>
        <taxon>Sphingobacteriales</taxon>
        <taxon>Sphingobacteriaceae</taxon>
        <taxon>Pedobacter</taxon>
    </lineage>
</organism>
<evidence type="ECO:0000256" key="6">
    <source>
        <dbReference type="ARBA" id="ARBA00023295"/>
    </source>
</evidence>
<keyword evidence="6" id="KW-0326">Glycosidase</keyword>
<protein>
    <recommendedName>
        <fullName evidence="3">beta-fructofuranosidase</fullName>
        <ecNumber evidence="3">3.2.1.26</ecNumber>
    </recommendedName>
</protein>
<dbReference type="Gene3D" id="1.50.10.10">
    <property type="match status" value="1"/>
</dbReference>
<evidence type="ECO:0000256" key="5">
    <source>
        <dbReference type="ARBA" id="ARBA00023277"/>
    </source>
</evidence>
<comment type="caution">
    <text evidence="8">The sequence shown here is derived from an EMBL/GenBank/DDBJ whole genome shotgun (WGS) entry which is preliminary data.</text>
</comment>
<proteinExistence type="inferred from homology"/>
<evidence type="ECO:0000313" key="8">
    <source>
        <dbReference type="EMBL" id="MFD2733391.1"/>
    </source>
</evidence>
<dbReference type="InterPro" id="IPR008928">
    <property type="entry name" value="6-hairpin_glycosidase_sf"/>
</dbReference>
<comment type="catalytic activity">
    <reaction evidence="1">
        <text>Hydrolysis of terminal non-reducing beta-D-fructofuranoside residues in beta-D-fructofuranosides.</text>
        <dbReference type="EC" id="3.2.1.26"/>
    </reaction>
</comment>
<dbReference type="Pfam" id="PF12899">
    <property type="entry name" value="Glyco_hydro_100"/>
    <property type="match status" value="1"/>
</dbReference>
<evidence type="ECO:0000259" key="7">
    <source>
        <dbReference type="Pfam" id="PF00485"/>
    </source>
</evidence>
<comment type="similarity">
    <text evidence="2">Belongs to the glycosyl hydrolase 100 family.</text>
</comment>
<evidence type="ECO:0000256" key="1">
    <source>
        <dbReference type="ARBA" id="ARBA00000094"/>
    </source>
</evidence>